<dbReference type="AlphaFoldDB" id="A0A0F4YYR4"/>
<keyword evidence="1" id="KW-0479">Metal-binding</keyword>
<evidence type="ECO:0000256" key="3">
    <source>
        <dbReference type="ARBA" id="ARBA00022833"/>
    </source>
</evidence>
<evidence type="ECO:0000256" key="1">
    <source>
        <dbReference type="ARBA" id="ARBA00022723"/>
    </source>
</evidence>
<dbReference type="InterPro" id="IPR037275">
    <property type="entry name" value="Znf_CTCHY_sf"/>
</dbReference>
<comment type="caution">
    <text evidence="9">The sequence shown here is derived from an EMBL/GenBank/DDBJ whole genome shotgun (WGS) entry which is preliminary data.</text>
</comment>
<reference evidence="9 10" key="1">
    <citation type="submission" date="2015-04" db="EMBL/GenBank/DDBJ databases">
        <authorList>
            <person name="Heijne W.H."/>
            <person name="Fedorova N.D."/>
            <person name="Nierman W.C."/>
            <person name="Vollebregt A.W."/>
            <person name="Zhao Z."/>
            <person name="Wu L."/>
            <person name="Kumar M."/>
            <person name="Stam H."/>
            <person name="van den Berg M.A."/>
            <person name="Pel H.J."/>
        </authorList>
    </citation>
    <scope>NUCLEOTIDE SEQUENCE [LARGE SCALE GENOMIC DNA]</scope>
    <source>
        <strain evidence="9 10">CBS 393.64</strain>
    </source>
</reference>
<dbReference type="InterPro" id="IPR001841">
    <property type="entry name" value="Znf_RING"/>
</dbReference>
<feature type="compositionally biased region" description="Acidic residues" evidence="5">
    <location>
        <begin position="827"/>
        <end position="863"/>
    </location>
</feature>
<name>A0A0F4YYR4_RASE3</name>
<keyword evidence="3" id="KW-0862">Zinc</keyword>
<dbReference type="SMART" id="SM00184">
    <property type="entry name" value="RING"/>
    <property type="match status" value="1"/>
</dbReference>
<dbReference type="Proteomes" id="UP000053958">
    <property type="component" value="Unassembled WGS sequence"/>
</dbReference>
<feature type="compositionally biased region" description="Basic and acidic residues" evidence="5">
    <location>
        <begin position="220"/>
        <end position="231"/>
    </location>
</feature>
<dbReference type="OrthoDB" id="411372at2759"/>
<feature type="compositionally biased region" description="Polar residues" evidence="5">
    <location>
        <begin position="707"/>
        <end position="725"/>
    </location>
</feature>
<evidence type="ECO:0000313" key="9">
    <source>
        <dbReference type="EMBL" id="KKA23437.1"/>
    </source>
</evidence>
<evidence type="ECO:0000259" key="8">
    <source>
        <dbReference type="PROSITE" id="PS51270"/>
    </source>
</evidence>
<dbReference type="RefSeq" id="XP_013330049.1">
    <property type="nucleotide sequence ID" value="XM_013474595.1"/>
</dbReference>
<feature type="compositionally biased region" description="Low complexity" evidence="5">
    <location>
        <begin position="362"/>
        <end position="381"/>
    </location>
</feature>
<dbReference type="GO" id="GO:0016567">
    <property type="term" value="P:protein ubiquitination"/>
    <property type="evidence" value="ECO:0007669"/>
    <property type="project" value="TreeGrafter"/>
</dbReference>
<dbReference type="GO" id="GO:0008270">
    <property type="term" value="F:zinc ion binding"/>
    <property type="evidence" value="ECO:0007669"/>
    <property type="project" value="UniProtKB-KW"/>
</dbReference>
<evidence type="ECO:0000259" key="6">
    <source>
        <dbReference type="PROSITE" id="PS50089"/>
    </source>
</evidence>
<dbReference type="GeneID" id="25314854"/>
<feature type="region of interest" description="Disordered" evidence="5">
    <location>
        <begin position="704"/>
        <end position="726"/>
    </location>
</feature>
<dbReference type="GO" id="GO:0005634">
    <property type="term" value="C:nucleus"/>
    <property type="evidence" value="ECO:0007669"/>
    <property type="project" value="TreeGrafter"/>
</dbReference>
<dbReference type="InterPro" id="IPR039512">
    <property type="entry name" value="RCHY1_zinc-ribbon"/>
</dbReference>
<accession>A0A0F4YYR4</accession>
<evidence type="ECO:0000256" key="2">
    <source>
        <dbReference type="ARBA" id="ARBA00022771"/>
    </source>
</evidence>
<dbReference type="InterPro" id="IPR013083">
    <property type="entry name" value="Znf_RING/FYVE/PHD"/>
</dbReference>
<protein>
    <submittedName>
        <fullName evidence="9">CHY and RING finger domain protein</fullName>
    </submittedName>
</protein>
<dbReference type="SUPFAM" id="SSF161219">
    <property type="entry name" value="CHY zinc finger-like"/>
    <property type="match status" value="1"/>
</dbReference>
<organism evidence="9 10">
    <name type="scientific">Rasamsonia emersonii (strain ATCC 16479 / CBS 393.64 / IMI 116815)</name>
    <dbReference type="NCBI Taxonomy" id="1408163"/>
    <lineage>
        <taxon>Eukaryota</taxon>
        <taxon>Fungi</taxon>
        <taxon>Dikarya</taxon>
        <taxon>Ascomycota</taxon>
        <taxon>Pezizomycotina</taxon>
        <taxon>Eurotiomycetes</taxon>
        <taxon>Eurotiomycetidae</taxon>
        <taxon>Eurotiales</taxon>
        <taxon>Trichocomaceae</taxon>
        <taxon>Rasamsonia</taxon>
    </lineage>
</organism>
<dbReference type="InterPro" id="IPR017921">
    <property type="entry name" value="Znf_CTCHY"/>
</dbReference>
<feature type="region of interest" description="Disordered" evidence="5">
    <location>
        <begin position="359"/>
        <end position="404"/>
    </location>
</feature>
<feature type="domain" description="RING-type" evidence="6">
    <location>
        <begin position="590"/>
        <end position="632"/>
    </location>
</feature>
<evidence type="ECO:0000313" key="10">
    <source>
        <dbReference type="Proteomes" id="UP000053958"/>
    </source>
</evidence>
<dbReference type="Gene3D" id="2.20.28.10">
    <property type="match status" value="1"/>
</dbReference>
<dbReference type="GO" id="GO:0061630">
    <property type="term" value="F:ubiquitin protein ligase activity"/>
    <property type="evidence" value="ECO:0007669"/>
    <property type="project" value="TreeGrafter"/>
</dbReference>
<evidence type="ECO:0000256" key="4">
    <source>
        <dbReference type="PROSITE-ProRule" id="PRU00601"/>
    </source>
</evidence>
<evidence type="ECO:0000256" key="5">
    <source>
        <dbReference type="SAM" id="MobiDB-lite"/>
    </source>
</evidence>
<dbReference type="Pfam" id="PF14599">
    <property type="entry name" value="zinc_ribbon_6"/>
    <property type="match status" value="1"/>
</dbReference>
<sequence length="870" mass="99073">MTDLRAIVLAYRHLYRRGLQAVNYATPARHVLLRILRSSFRSGSRDDFDPKKINKTLEFLQRASESAGLEHKIIKNLIMVRYWEQPQAKKEVKMIKEQDVKHTHLRKSANAHFNSTLMLLNESLGICLRINRKRSWMRDRQRCWYRVPMSGLISSLLIGPIIRQARRLSRLTTTEPAPIVTDDDREATCLSPPDGFSCSSKQNNHGNRSKATDFQYNSDWRLDCGPRERSDSSPSVSTSLDSHDHELHDLGGSTFNDRTEASQVHVSESFHAHNNGISQESGTNQTTDTSRTNLTQEAHIEMSNESTNFQSYGLEENGKELPEDDGMGVLRRKIHAIRDKDAPTAEKARLIHSLMTESYNASRSSFSRQSSSIPRSPSSVRSLERSLTPTSPKTRRSFDQLSLAPVSSTDTTQLSIYNLTPQDLEPTYVPKNDNDTSKSNTVAECLDDTDYSEEEEETLGCRHYKRNVKLQCYTCKRWYTCRFCHDEVEDHTLERRKTENMLCMLCGLPQPAAQWCKGCGERAAVYFCAVCKLWDNDSAKSIYHCYDCGICRIGKGLGKDFFHCKTCSVCMPISIENAHRCIERSTQCDCPICGEYMFTSPDTVVFMRCGHSIHHKCYAEYSKTSYRCPICSKSITNMEARFRNLDRTIESQPMPAEFRDTKALIYCNDCSAKSAVPYHWLGLKCELCESYNTIQIRLLRGTEVEGTDNNNSSDAVPRPRSSSYGINEIRCGPETSSEITSGFVPRTDMYLRPTMSSSFDRDYRSFQSRSRAVSPTVSNYFGLSRDSAASPSIFSRYRSNSNETGTFSFWGSTSLRCRYPFFRGDSESTDSESEADDDEDEEEDEDEESAEDLDEDDDDDVDPIDIFGHR</sequence>
<dbReference type="PROSITE" id="PS51266">
    <property type="entry name" value="ZF_CHY"/>
    <property type="match status" value="1"/>
</dbReference>
<dbReference type="PANTHER" id="PTHR21319:SF0">
    <property type="entry name" value="AND RING FINGER DOMAIN PROTEIN, PUTATIVE (AFU_ORTHOLOGUE AFUA_1G08900)-RELATED"/>
    <property type="match status" value="1"/>
</dbReference>
<keyword evidence="2 4" id="KW-0863">Zinc-finger</keyword>
<dbReference type="Gene3D" id="3.30.40.10">
    <property type="entry name" value="Zinc/RING finger domain, C3HC4 (zinc finger)"/>
    <property type="match status" value="1"/>
</dbReference>
<dbReference type="EMBL" id="LASV01000101">
    <property type="protein sequence ID" value="KKA23437.1"/>
    <property type="molecule type" value="Genomic_DNA"/>
</dbReference>
<dbReference type="Pfam" id="PF05495">
    <property type="entry name" value="zf-CHY"/>
    <property type="match status" value="1"/>
</dbReference>
<dbReference type="InterPro" id="IPR037274">
    <property type="entry name" value="Znf_CHY_sf"/>
</dbReference>
<feature type="compositionally biased region" description="Polar residues" evidence="5">
    <location>
        <begin position="197"/>
        <end position="206"/>
    </location>
</feature>
<evidence type="ECO:0000259" key="7">
    <source>
        <dbReference type="PROSITE" id="PS51266"/>
    </source>
</evidence>
<feature type="domain" description="CTCHY-type" evidence="8">
    <location>
        <begin position="523"/>
        <end position="589"/>
    </location>
</feature>
<dbReference type="PROSITE" id="PS50089">
    <property type="entry name" value="ZF_RING_2"/>
    <property type="match status" value="1"/>
</dbReference>
<dbReference type="SUPFAM" id="SSF161245">
    <property type="entry name" value="Zinc hairpin stack"/>
    <property type="match status" value="1"/>
</dbReference>
<feature type="domain" description="CHY-type" evidence="7">
    <location>
        <begin position="454"/>
        <end position="521"/>
    </location>
</feature>
<dbReference type="InterPro" id="IPR008913">
    <property type="entry name" value="Znf_CHY"/>
</dbReference>
<proteinExistence type="predicted"/>
<feature type="region of interest" description="Disordered" evidence="5">
    <location>
        <begin position="822"/>
        <end position="870"/>
    </location>
</feature>
<feature type="region of interest" description="Disordered" evidence="5">
    <location>
        <begin position="191"/>
        <end position="256"/>
    </location>
</feature>
<dbReference type="PROSITE" id="PS51270">
    <property type="entry name" value="ZF_CTCHY"/>
    <property type="match status" value="1"/>
</dbReference>
<dbReference type="GO" id="GO:0006511">
    <property type="term" value="P:ubiquitin-dependent protein catabolic process"/>
    <property type="evidence" value="ECO:0007669"/>
    <property type="project" value="TreeGrafter"/>
</dbReference>
<dbReference type="PANTHER" id="PTHR21319">
    <property type="entry name" value="RING FINGER AND CHY ZINC FINGER DOMAIN-CONTAINING PROTEIN 1"/>
    <property type="match status" value="1"/>
</dbReference>
<dbReference type="Pfam" id="PF13639">
    <property type="entry name" value="zf-RING_2"/>
    <property type="match status" value="1"/>
</dbReference>
<dbReference type="SUPFAM" id="SSF57850">
    <property type="entry name" value="RING/U-box"/>
    <property type="match status" value="1"/>
</dbReference>
<gene>
    <name evidence="9" type="ORF">T310_2503</name>
</gene>
<keyword evidence="10" id="KW-1185">Reference proteome</keyword>
<dbReference type="STRING" id="1408163.A0A0F4YYR4"/>
<dbReference type="CDD" id="cd16464">
    <property type="entry name" value="RING-H2_Pirh2-like"/>
    <property type="match status" value="1"/>
</dbReference>